<dbReference type="Proteomes" id="UP001645859">
    <property type="component" value="Unassembled WGS sequence"/>
</dbReference>
<dbReference type="EMBL" id="QYAC01000008">
    <property type="protein sequence ID" value="MBL3680426.1"/>
    <property type="molecule type" value="Genomic_DNA"/>
</dbReference>
<keyword evidence="1" id="KW-1133">Transmembrane helix</keyword>
<keyword evidence="1" id="KW-0812">Transmembrane</keyword>
<dbReference type="RefSeq" id="WP_202345700.1">
    <property type="nucleotide sequence ID" value="NZ_BAAAPI010000005.1"/>
</dbReference>
<reference evidence="2 3" key="1">
    <citation type="submission" date="2018-09" db="EMBL/GenBank/DDBJ databases">
        <title>Comparative genomics of Leucobacter spp.</title>
        <authorList>
            <person name="Reis A.C."/>
            <person name="Kolvenbach B.A."/>
            <person name="Corvini P.F.X."/>
            <person name="Nunes O.C."/>
        </authorList>
    </citation>
    <scope>NUCLEOTIDE SEQUENCE [LARGE SCALE GENOMIC DNA]</scope>
    <source>
        <strain evidence="2 3">TAN 31504</strain>
    </source>
</reference>
<protein>
    <submittedName>
        <fullName evidence="2">Uncharacterized protein</fullName>
    </submittedName>
</protein>
<evidence type="ECO:0000256" key="1">
    <source>
        <dbReference type="SAM" id="Phobius"/>
    </source>
</evidence>
<evidence type="ECO:0000313" key="3">
    <source>
        <dbReference type="Proteomes" id="UP001645859"/>
    </source>
</evidence>
<keyword evidence="3" id="KW-1185">Reference proteome</keyword>
<name>A0ABS1SIP1_9MICO</name>
<proteinExistence type="predicted"/>
<comment type="caution">
    <text evidence="2">The sequence shown here is derived from an EMBL/GenBank/DDBJ whole genome shotgun (WGS) entry which is preliminary data.</text>
</comment>
<sequence>MTAQPRIAPAVAMWVGILGAAALAILFFSNAIQAPPHSPDEWETTRARIVEQQLGAEPALRALPETMTPLERVGDEEFFYAAENQVGGIMLGIVDARGAGMTCGSESHQPNDELSCTSTTDEWHYSAWAQRSADAPSGFRTRITQLPLRG</sequence>
<organism evidence="2 3">
    <name type="scientific">Leucobacter chromiireducens subsp. solipictus</name>
    <dbReference type="NCBI Taxonomy" id="398235"/>
    <lineage>
        <taxon>Bacteria</taxon>
        <taxon>Bacillati</taxon>
        <taxon>Actinomycetota</taxon>
        <taxon>Actinomycetes</taxon>
        <taxon>Micrococcales</taxon>
        <taxon>Microbacteriaceae</taxon>
        <taxon>Leucobacter</taxon>
    </lineage>
</organism>
<feature type="transmembrane region" description="Helical" evidence="1">
    <location>
        <begin position="7"/>
        <end position="28"/>
    </location>
</feature>
<keyword evidence="1" id="KW-0472">Membrane</keyword>
<evidence type="ECO:0000313" key="2">
    <source>
        <dbReference type="EMBL" id="MBL3680426.1"/>
    </source>
</evidence>
<gene>
    <name evidence="2" type="ORF">D3230_14170</name>
</gene>
<accession>A0ABS1SIP1</accession>